<gene>
    <name evidence="3" type="primary">rpiB</name>
    <name evidence="3" type="ORF">KDA27_16600</name>
</gene>
<keyword evidence="2 3" id="KW-0413">Isomerase</keyword>
<dbReference type="NCBIfam" id="NF004051">
    <property type="entry name" value="PRK05571.1"/>
    <property type="match status" value="1"/>
</dbReference>
<protein>
    <submittedName>
        <fullName evidence="3">Ribose 5-phosphate isomerase B</fullName>
        <ecNumber evidence="3">5.3.1.6</ecNumber>
    </submittedName>
</protein>
<dbReference type="AlphaFoldDB" id="A0A956NFD0"/>
<dbReference type="PANTHER" id="PTHR43732:SF1">
    <property type="entry name" value="RIBOSE 5-PHOSPHATE ISOMERASE"/>
    <property type="match status" value="1"/>
</dbReference>
<dbReference type="InterPro" id="IPR004785">
    <property type="entry name" value="RpiB"/>
</dbReference>
<dbReference type="Pfam" id="PF02502">
    <property type="entry name" value="LacAB_rpiB"/>
    <property type="match status" value="1"/>
</dbReference>
<dbReference type="PIRSF" id="PIRSF005384">
    <property type="entry name" value="RpiB_LacA_B"/>
    <property type="match status" value="1"/>
</dbReference>
<dbReference type="Gene3D" id="3.40.1400.10">
    <property type="entry name" value="Sugar-phosphate isomerase, RpiB/LacA/LacB"/>
    <property type="match status" value="1"/>
</dbReference>
<dbReference type="InterPro" id="IPR003500">
    <property type="entry name" value="RpiB_LacA_LacB"/>
</dbReference>
<dbReference type="GO" id="GO:0005975">
    <property type="term" value="P:carbohydrate metabolic process"/>
    <property type="evidence" value="ECO:0007669"/>
    <property type="project" value="InterPro"/>
</dbReference>
<evidence type="ECO:0000256" key="2">
    <source>
        <dbReference type="ARBA" id="ARBA00023235"/>
    </source>
</evidence>
<dbReference type="InterPro" id="IPR051812">
    <property type="entry name" value="SPI_LacAB/RpiB"/>
</dbReference>
<dbReference type="Proteomes" id="UP000739538">
    <property type="component" value="Unassembled WGS sequence"/>
</dbReference>
<dbReference type="NCBIfam" id="TIGR01120">
    <property type="entry name" value="rpiB"/>
    <property type="match status" value="1"/>
</dbReference>
<proteinExistence type="inferred from homology"/>
<dbReference type="EC" id="5.3.1.6" evidence="3"/>
<dbReference type="GO" id="GO:0004751">
    <property type="term" value="F:ribose-5-phosphate isomerase activity"/>
    <property type="evidence" value="ECO:0007669"/>
    <property type="project" value="UniProtKB-EC"/>
</dbReference>
<evidence type="ECO:0000313" key="3">
    <source>
        <dbReference type="EMBL" id="MCA9757426.1"/>
    </source>
</evidence>
<dbReference type="SUPFAM" id="SSF89623">
    <property type="entry name" value="Ribose/Galactose isomerase RpiB/AlsB"/>
    <property type="match status" value="1"/>
</dbReference>
<reference evidence="3" key="2">
    <citation type="journal article" date="2021" name="Microbiome">
        <title>Successional dynamics and alternative stable states in a saline activated sludge microbial community over 9 years.</title>
        <authorList>
            <person name="Wang Y."/>
            <person name="Ye J."/>
            <person name="Ju F."/>
            <person name="Liu L."/>
            <person name="Boyd J.A."/>
            <person name="Deng Y."/>
            <person name="Parks D.H."/>
            <person name="Jiang X."/>
            <person name="Yin X."/>
            <person name="Woodcroft B.J."/>
            <person name="Tyson G.W."/>
            <person name="Hugenholtz P."/>
            <person name="Polz M.F."/>
            <person name="Zhang T."/>
        </authorList>
    </citation>
    <scope>NUCLEOTIDE SEQUENCE</scope>
    <source>
        <strain evidence="3">HKST-UBA02</strain>
    </source>
</reference>
<dbReference type="InterPro" id="IPR036569">
    <property type="entry name" value="RpiB_LacA_LacB_sf"/>
</dbReference>
<accession>A0A956NFD0</accession>
<dbReference type="EMBL" id="JAGQHS010000098">
    <property type="protein sequence ID" value="MCA9757426.1"/>
    <property type="molecule type" value="Genomic_DNA"/>
</dbReference>
<sequence length="160" mass="17054">MRKAAGTRVAIGSDHGGFDLKRRLVRSLEEDHGIVPLDCGCHSTDAVDYPDLAVAVARALQEGRADLGVMIDAAGIGSTMTLNRLPGIRAALCHDTFTAVNSRAHNDANVLVLGSRVVHAGEAVRILRVWLGASFEGGRHQRRVDKIRALDQGRDGGVLS</sequence>
<dbReference type="PANTHER" id="PTHR43732">
    <property type="entry name" value="RIBOSE 5-PHOSPHATE ISOMERASE-RELATED"/>
    <property type="match status" value="1"/>
</dbReference>
<reference evidence="3" key="1">
    <citation type="submission" date="2020-04" db="EMBL/GenBank/DDBJ databases">
        <authorList>
            <person name="Zhang T."/>
        </authorList>
    </citation>
    <scope>NUCLEOTIDE SEQUENCE</scope>
    <source>
        <strain evidence="3">HKST-UBA02</strain>
    </source>
</reference>
<comment type="similarity">
    <text evidence="1">Belongs to the LacAB/RpiB family.</text>
</comment>
<comment type="caution">
    <text evidence="3">The sequence shown here is derived from an EMBL/GenBank/DDBJ whole genome shotgun (WGS) entry which is preliminary data.</text>
</comment>
<evidence type="ECO:0000313" key="4">
    <source>
        <dbReference type="Proteomes" id="UP000739538"/>
    </source>
</evidence>
<organism evidence="3 4">
    <name type="scientific">Eiseniibacteriota bacterium</name>
    <dbReference type="NCBI Taxonomy" id="2212470"/>
    <lineage>
        <taxon>Bacteria</taxon>
        <taxon>Candidatus Eiseniibacteriota</taxon>
    </lineage>
</organism>
<evidence type="ECO:0000256" key="1">
    <source>
        <dbReference type="ARBA" id="ARBA00008754"/>
    </source>
</evidence>
<name>A0A956NFD0_UNCEI</name>
<dbReference type="NCBIfam" id="TIGR00689">
    <property type="entry name" value="rpiB_lacA_lacB"/>
    <property type="match status" value="1"/>
</dbReference>